<dbReference type="GO" id="GO:0050660">
    <property type="term" value="F:flavin adenine dinucleotide binding"/>
    <property type="evidence" value="ECO:0007669"/>
    <property type="project" value="UniProtKB-UniRule"/>
</dbReference>
<comment type="subcellular location">
    <subcellularLocation>
        <location evidence="1">Membrane</location>
        <topology evidence="1">Multi-pass membrane protein</topology>
    </subcellularLocation>
</comment>
<dbReference type="GO" id="GO:0016126">
    <property type="term" value="P:sterol biosynthetic process"/>
    <property type="evidence" value="ECO:0007669"/>
    <property type="project" value="UniProtKB-UniRule"/>
</dbReference>
<gene>
    <name evidence="2" type="ORF">M0R45_034143</name>
</gene>
<dbReference type="InterPro" id="IPR036188">
    <property type="entry name" value="FAD/NAD-bd_sf"/>
</dbReference>
<accession>A0AAW1VQG8</accession>
<comment type="catalytic activity">
    <reaction evidence="1">
        <text>squalene + reduced [NADPH--hemoprotein reductase] + O2 = (S)-2,3-epoxysqualene + oxidized [NADPH--hemoprotein reductase] + H2O + H(+)</text>
        <dbReference type="Rhea" id="RHEA:25282"/>
        <dbReference type="Rhea" id="RHEA-COMP:11964"/>
        <dbReference type="Rhea" id="RHEA-COMP:11965"/>
        <dbReference type="ChEBI" id="CHEBI:15377"/>
        <dbReference type="ChEBI" id="CHEBI:15378"/>
        <dbReference type="ChEBI" id="CHEBI:15379"/>
        <dbReference type="ChEBI" id="CHEBI:15440"/>
        <dbReference type="ChEBI" id="CHEBI:15441"/>
        <dbReference type="ChEBI" id="CHEBI:57618"/>
        <dbReference type="ChEBI" id="CHEBI:58210"/>
        <dbReference type="EC" id="1.14.14.17"/>
    </reaction>
</comment>
<dbReference type="InterPro" id="IPR008974">
    <property type="entry name" value="TRAF-like"/>
</dbReference>
<dbReference type="PANTHER" id="PTHR10835">
    <property type="entry name" value="SQUALENE MONOOXYGENASE"/>
    <property type="match status" value="1"/>
</dbReference>
<dbReference type="GO" id="GO:0005783">
    <property type="term" value="C:endoplasmic reticulum"/>
    <property type="evidence" value="ECO:0007669"/>
    <property type="project" value="TreeGrafter"/>
</dbReference>
<comment type="caution">
    <text evidence="2">The sequence shown here is derived from an EMBL/GenBank/DDBJ whole genome shotgun (WGS) entry which is preliminary data.</text>
</comment>
<dbReference type="GO" id="GO:0004506">
    <property type="term" value="F:squalene monooxygenase activity"/>
    <property type="evidence" value="ECO:0007669"/>
    <property type="project" value="UniProtKB-UniRule"/>
</dbReference>
<dbReference type="Proteomes" id="UP001457282">
    <property type="component" value="Unassembled WGS sequence"/>
</dbReference>
<dbReference type="InterPro" id="IPR002083">
    <property type="entry name" value="MATH/TRAF_dom"/>
</dbReference>
<dbReference type="InterPro" id="IPR040125">
    <property type="entry name" value="Squalene_monox"/>
</dbReference>
<keyword evidence="1" id="KW-0560">Oxidoreductase</keyword>
<dbReference type="SUPFAM" id="SSF49599">
    <property type="entry name" value="TRAF domain-like"/>
    <property type="match status" value="1"/>
</dbReference>
<evidence type="ECO:0000313" key="2">
    <source>
        <dbReference type="EMBL" id="KAK9910170.1"/>
    </source>
</evidence>
<organism evidence="2 3">
    <name type="scientific">Rubus argutus</name>
    <name type="common">Southern blackberry</name>
    <dbReference type="NCBI Taxonomy" id="59490"/>
    <lineage>
        <taxon>Eukaryota</taxon>
        <taxon>Viridiplantae</taxon>
        <taxon>Streptophyta</taxon>
        <taxon>Embryophyta</taxon>
        <taxon>Tracheophyta</taxon>
        <taxon>Spermatophyta</taxon>
        <taxon>Magnoliopsida</taxon>
        <taxon>eudicotyledons</taxon>
        <taxon>Gunneridae</taxon>
        <taxon>Pentapetalae</taxon>
        <taxon>rosids</taxon>
        <taxon>fabids</taxon>
        <taxon>Rosales</taxon>
        <taxon>Rosaceae</taxon>
        <taxon>Rosoideae</taxon>
        <taxon>Rosoideae incertae sedis</taxon>
        <taxon>Rubus</taxon>
    </lineage>
</organism>
<comment type="similarity">
    <text evidence="1">Belongs to the squalene monooxygenase family.</text>
</comment>
<evidence type="ECO:0000313" key="3">
    <source>
        <dbReference type="Proteomes" id="UP001457282"/>
    </source>
</evidence>
<dbReference type="EMBL" id="JBEDUW010000007">
    <property type="protein sequence ID" value="KAK9910170.1"/>
    <property type="molecule type" value="Genomic_DNA"/>
</dbReference>
<dbReference type="Gene3D" id="2.60.210.10">
    <property type="entry name" value="Apoptosis, Tumor Necrosis Factor Receptor Associated Protein 2, Chain A"/>
    <property type="match status" value="1"/>
</dbReference>
<name>A0AAW1VQG8_RUBAR</name>
<protein>
    <recommendedName>
        <fullName evidence="1">Squalene monooxygenase</fullName>
        <ecNumber evidence="1">1.14.14.17</ecNumber>
    </recommendedName>
</protein>
<dbReference type="CDD" id="cd00121">
    <property type="entry name" value="MATH"/>
    <property type="match status" value="1"/>
</dbReference>
<dbReference type="AlphaFoldDB" id="A0AAW1VQG8"/>
<proteinExistence type="inferred from homology"/>
<reference evidence="2 3" key="1">
    <citation type="journal article" date="2023" name="G3 (Bethesda)">
        <title>A chromosome-length genome assembly and annotation of blackberry (Rubus argutus, cv. 'Hillquist').</title>
        <authorList>
            <person name="Bruna T."/>
            <person name="Aryal R."/>
            <person name="Dudchenko O."/>
            <person name="Sargent D.J."/>
            <person name="Mead D."/>
            <person name="Buti M."/>
            <person name="Cavallini A."/>
            <person name="Hytonen T."/>
            <person name="Andres J."/>
            <person name="Pham M."/>
            <person name="Weisz D."/>
            <person name="Mascagni F."/>
            <person name="Usai G."/>
            <person name="Natali L."/>
            <person name="Bassil N."/>
            <person name="Fernandez G.E."/>
            <person name="Lomsadze A."/>
            <person name="Armour M."/>
            <person name="Olukolu B."/>
            <person name="Poorten T."/>
            <person name="Britton C."/>
            <person name="Davik J."/>
            <person name="Ashrafi H."/>
            <person name="Aiden E.L."/>
            <person name="Borodovsky M."/>
            <person name="Worthington M."/>
        </authorList>
    </citation>
    <scope>NUCLEOTIDE SEQUENCE [LARGE SCALE GENOMIC DNA]</scope>
    <source>
        <strain evidence="2">PI 553951</strain>
    </source>
</reference>
<comment type="function">
    <text evidence="1">Catalyzes the stereospecific oxidation of squalene to (S)-2,3-epoxysqualene, and is considered to be a rate-limiting enzyme in steroid biosynthesis.</text>
</comment>
<dbReference type="GO" id="GO:0016020">
    <property type="term" value="C:membrane"/>
    <property type="evidence" value="ECO:0007669"/>
    <property type="project" value="UniProtKB-SubCell"/>
</dbReference>
<keyword evidence="1" id="KW-0274">FAD</keyword>
<comment type="cofactor">
    <cofactor evidence="1">
        <name>FAD</name>
        <dbReference type="ChEBI" id="CHEBI:57692"/>
    </cofactor>
</comment>
<dbReference type="Gene3D" id="3.50.50.60">
    <property type="entry name" value="FAD/NAD(P)-binding domain"/>
    <property type="match status" value="1"/>
</dbReference>
<dbReference type="SUPFAM" id="SSF51905">
    <property type="entry name" value="FAD/NAD(P)-binding domain"/>
    <property type="match status" value="1"/>
</dbReference>
<dbReference type="PANTHER" id="PTHR10835:SF16">
    <property type="entry name" value="SQUALENE MONOOXYGENASE"/>
    <property type="match status" value="1"/>
</dbReference>
<evidence type="ECO:0000256" key="1">
    <source>
        <dbReference type="RuleBase" id="RU367121"/>
    </source>
</evidence>
<dbReference type="EC" id="1.14.14.17" evidence="1"/>
<sequence length="193" mass="21422">MCGEKAIDAGCIVTVDYKFFLLRRQHQKNCVVLEDANKEVKKYCIYQTIIGGLVGFDRFIPLEDFSDASNGYLIDDMCKFGAEIPIFQLDLKYLQKLPYAFWIKSMASTIMIKAKGGSKTRSGCLDKKPARGFLSKDRCNPDIIIVGAGVVGSALAYTLGKDGRGVHVIERDLTEPDRIVGELLQPGGYLRLT</sequence>
<keyword evidence="1" id="KW-0285">Flavoprotein</keyword>
<keyword evidence="3" id="KW-1185">Reference proteome</keyword>